<accession>A0ABY5P8X4</accession>
<gene>
    <name evidence="1" type="ORF">NRE15_06015</name>
</gene>
<reference evidence="1 2" key="1">
    <citation type="submission" date="2022-08" db="EMBL/GenBank/DDBJ databases">
        <title>Aerococcaceae sp. nov isolated from spoiled eye mask.</title>
        <authorList>
            <person name="Zhou G."/>
            <person name="Xie X.-B."/>
            <person name="Shi Q.-S."/>
            <person name="Wang Y.-S."/>
            <person name="Wen X."/>
            <person name="Peng H."/>
            <person name="Yang X.-J."/>
            <person name="Tao H.-B."/>
            <person name="Huang X.-M."/>
        </authorList>
    </citation>
    <scope>NUCLEOTIDE SEQUENCE [LARGE SCALE GENOMIC DNA]</scope>
    <source>
        <strain evidence="2">DM20194951</strain>
    </source>
</reference>
<name>A0ABY5P8X4_9LACT</name>
<keyword evidence="2" id="KW-1185">Reference proteome</keyword>
<dbReference type="RefSeq" id="WP_313794689.1">
    <property type="nucleotide sequence ID" value="NZ_CP102453.1"/>
</dbReference>
<evidence type="ECO:0000313" key="1">
    <source>
        <dbReference type="EMBL" id="UUX35196.1"/>
    </source>
</evidence>
<dbReference type="EMBL" id="CP102453">
    <property type="protein sequence ID" value="UUX35196.1"/>
    <property type="molecule type" value="Genomic_DNA"/>
</dbReference>
<organism evidence="1 2">
    <name type="scientific">Fundicoccus culcitae</name>
    <dbReference type="NCBI Taxonomy" id="2969821"/>
    <lineage>
        <taxon>Bacteria</taxon>
        <taxon>Bacillati</taxon>
        <taxon>Bacillota</taxon>
        <taxon>Bacilli</taxon>
        <taxon>Lactobacillales</taxon>
        <taxon>Aerococcaceae</taxon>
        <taxon>Fundicoccus</taxon>
    </lineage>
</organism>
<sequence length="166" mass="19540">MNLVNDFKHLNNTISEELIPHLYVNSYPKNKDFQRMLLQIITTLSVLYVNKDILYKENDPIPIKSIEVPIKDNVSGLYKSYEIIKRFVSQENIYEGRDKLGSTVHPRWIFFPLDDEETSIIFTFFFEKELQKLKTDNTQVFIVESQKVHDHLVDKMISKSILTDGL</sequence>
<evidence type="ECO:0000313" key="2">
    <source>
        <dbReference type="Proteomes" id="UP001315967"/>
    </source>
</evidence>
<dbReference type="Proteomes" id="UP001315967">
    <property type="component" value="Chromosome"/>
</dbReference>
<proteinExistence type="predicted"/>
<protein>
    <submittedName>
        <fullName evidence="1">Uncharacterized protein</fullName>
    </submittedName>
</protein>